<proteinExistence type="predicted"/>
<dbReference type="GO" id="GO:0005506">
    <property type="term" value="F:iron ion binding"/>
    <property type="evidence" value="ECO:0007669"/>
    <property type="project" value="InterPro"/>
</dbReference>
<accession>A0A3E0UJ96</accession>
<gene>
    <name evidence="7" type="ORF">DXX92_17550</name>
</gene>
<feature type="transmembrane region" description="Helical" evidence="5">
    <location>
        <begin position="23"/>
        <end position="42"/>
    </location>
</feature>
<sequence length="356" mass="40467">MLDFFLSNFKELSLYVFDANKRIYWGYVLSSIALAAFVFWRVGKQRQTSPLAESHFNAEQLAGKSALRRFWHFLFPASIYFSQSAKNDYALFVLNKLLKAALFPLVMVTMVPIALGISSALENVFGVIEHIQLSAAATMMVFTVLLFIVDDFTRFLLHYMLHKIPFMWEFHKVHHSAKVLTPFTIYRSHPVESYLYACRMALTQGIVVGLCYFLFGPTLKMIDIVGANLFVFAFNIMGSNLRHSHIWLSWGDKVENWFISPAQHQIHHSDSPKLFDVNLGSALAIWDRLFGTLVRASSVKTLSIGIGDEYAEHQTLRGIYLQPFAKSWQVLARSLSSAASKPKSKLKSKVGNQAEH</sequence>
<evidence type="ECO:0000313" key="8">
    <source>
        <dbReference type="Proteomes" id="UP000256999"/>
    </source>
</evidence>
<name>A0A3E0UJ96_9GAMM</name>
<evidence type="ECO:0000313" key="7">
    <source>
        <dbReference type="EMBL" id="REL36970.1"/>
    </source>
</evidence>
<comment type="subcellular location">
    <subcellularLocation>
        <location evidence="1">Membrane</location>
    </subcellularLocation>
</comment>
<dbReference type="Pfam" id="PF04116">
    <property type="entry name" value="FA_hydroxylase"/>
    <property type="match status" value="1"/>
</dbReference>
<dbReference type="InterPro" id="IPR006694">
    <property type="entry name" value="Fatty_acid_hydroxylase"/>
</dbReference>
<organism evidence="7 8">
    <name type="scientific">Thalassotalea euphylliae</name>
    <dbReference type="NCBI Taxonomy" id="1655234"/>
    <lineage>
        <taxon>Bacteria</taxon>
        <taxon>Pseudomonadati</taxon>
        <taxon>Pseudomonadota</taxon>
        <taxon>Gammaproteobacteria</taxon>
        <taxon>Alteromonadales</taxon>
        <taxon>Colwelliaceae</taxon>
        <taxon>Thalassotalea</taxon>
    </lineage>
</organism>
<protein>
    <submittedName>
        <fullName evidence="7">Sterol desaturase family protein</fullName>
    </submittedName>
</protein>
<dbReference type="EMBL" id="QUOV01000001">
    <property type="protein sequence ID" value="REL36970.1"/>
    <property type="molecule type" value="Genomic_DNA"/>
</dbReference>
<dbReference type="GO" id="GO:0008610">
    <property type="term" value="P:lipid biosynthetic process"/>
    <property type="evidence" value="ECO:0007669"/>
    <property type="project" value="InterPro"/>
</dbReference>
<dbReference type="RefSeq" id="WP_116001966.1">
    <property type="nucleotide sequence ID" value="NZ_QUOV01000001.1"/>
</dbReference>
<dbReference type="OrthoDB" id="9770329at2"/>
<feature type="transmembrane region" description="Helical" evidence="5">
    <location>
        <begin position="101"/>
        <end position="121"/>
    </location>
</feature>
<comment type="caution">
    <text evidence="7">The sequence shown here is derived from an EMBL/GenBank/DDBJ whole genome shotgun (WGS) entry which is preliminary data.</text>
</comment>
<feature type="domain" description="Fatty acid hydroxylase" evidence="6">
    <location>
        <begin position="144"/>
        <end position="292"/>
    </location>
</feature>
<dbReference type="InterPro" id="IPR050307">
    <property type="entry name" value="Sterol_Desaturase_Related"/>
</dbReference>
<dbReference type="GO" id="GO:0016020">
    <property type="term" value="C:membrane"/>
    <property type="evidence" value="ECO:0007669"/>
    <property type="project" value="UniProtKB-SubCell"/>
</dbReference>
<dbReference type="PANTHER" id="PTHR11863">
    <property type="entry name" value="STEROL DESATURASE"/>
    <property type="match status" value="1"/>
</dbReference>
<evidence type="ECO:0000259" key="6">
    <source>
        <dbReference type="Pfam" id="PF04116"/>
    </source>
</evidence>
<keyword evidence="2 5" id="KW-0812">Transmembrane</keyword>
<evidence type="ECO:0000256" key="5">
    <source>
        <dbReference type="SAM" id="Phobius"/>
    </source>
</evidence>
<evidence type="ECO:0000256" key="3">
    <source>
        <dbReference type="ARBA" id="ARBA00022989"/>
    </source>
</evidence>
<dbReference type="GO" id="GO:0016491">
    <property type="term" value="F:oxidoreductase activity"/>
    <property type="evidence" value="ECO:0007669"/>
    <property type="project" value="InterPro"/>
</dbReference>
<keyword evidence="3 5" id="KW-1133">Transmembrane helix</keyword>
<evidence type="ECO:0000256" key="1">
    <source>
        <dbReference type="ARBA" id="ARBA00004370"/>
    </source>
</evidence>
<reference evidence="7 8" key="1">
    <citation type="submission" date="2018-08" db="EMBL/GenBank/DDBJ databases">
        <title>Thalassotalea euphylliae genome.</title>
        <authorList>
            <person name="Summers S."/>
            <person name="Rice S.A."/>
            <person name="Freckelton M.L."/>
            <person name="Nedved B.T."/>
            <person name="Hadfield M.G."/>
        </authorList>
    </citation>
    <scope>NUCLEOTIDE SEQUENCE [LARGE SCALE GENOMIC DNA]</scope>
    <source>
        <strain evidence="7 8">H2</strain>
    </source>
</reference>
<keyword evidence="4 5" id="KW-0472">Membrane</keyword>
<evidence type="ECO:0000256" key="2">
    <source>
        <dbReference type="ARBA" id="ARBA00022692"/>
    </source>
</evidence>
<dbReference type="AlphaFoldDB" id="A0A3E0UJ96"/>
<evidence type="ECO:0000256" key="4">
    <source>
        <dbReference type="ARBA" id="ARBA00023136"/>
    </source>
</evidence>
<feature type="transmembrane region" description="Helical" evidence="5">
    <location>
        <begin position="133"/>
        <end position="157"/>
    </location>
</feature>
<dbReference type="Proteomes" id="UP000256999">
    <property type="component" value="Unassembled WGS sequence"/>
</dbReference>